<dbReference type="SUPFAM" id="SSF82771">
    <property type="entry name" value="GIY-YIG endonuclease"/>
    <property type="match status" value="1"/>
</dbReference>
<dbReference type="PROSITE" id="PS50164">
    <property type="entry name" value="GIY_YIG"/>
    <property type="match status" value="1"/>
</dbReference>
<reference evidence="4 5" key="1">
    <citation type="submission" date="2019-04" db="EMBL/GenBank/DDBJ databases">
        <authorList>
            <person name="Jiang L."/>
        </authorList>
    </citation>
    <scope>NUCLEOTIDE SEQUENCE [LARGE SCALE GENOMIC DNA]</scope>
    <source>
        <strain evidence="4 5">YIM 131853</strain>
    </source>
</reference>
<dbReference type="Pfam" id="PF01541">
    <property type="entry name" value="GIY-YIG"/>
    <property type="match status" value="1"/>
</dbReference>
<feature type="region of interest" description="Disordered" evidence="2">
    <location>
        <begin position="79"/>
        <end position="124"/>
    </location>
</feature>
<gene>
    <name evidence="4" type="ORF">E6C64_03195</name>
</gene>
<evidence type="ECO:0000259" key="3">
    <source>
        <dbReference type="PROSITE" id="PS50164"/>
    </source>
</evidence>
<dbReference type="InterPro" id="IPR050190">
    <property type="entry name" value="UPF0213_domain"/>
</dbReference>
<dbReference type="AlphaFoldDB" id="A0A4S4FST7"/>
<dbReference type="EMBL" id="SSSM01000001">
    <property type="protein sequence ID" value="THG33371.1"/>
    <property type="molecule type" value="Genomic_DNA"/>
</dbReference>
<evidence type="ECO:0000256" key="2">
    <source>
        <dbReference type="SAM" id="MobiDB-lite"/>
    </source>
</evidence>
<comment type="caution">
    <text evidence="4">The sequence shown here is derived from an EMBL/GenBank/DDBJ whole genome shotgun (WGS) entry which is preliminary data.</text>
</comment>
<feature type="domain" description="GIY-YIG" evidence="3">
    <location>
        <begin position="1"/>
        <end position="75"/>
    </location>
</feature>
<evidence type="ECO:0000313" key="5">
    <source>
        <dbReference type="Proteomes" id="UP000309133"/>
    </source>
</evidence>
<dbReference type="InterPro" id="IPR000305">
    <property type="entry name" value="GIY-YIG_endonuc"/>
</dbReference>
<evidence type="ECO:0000256" key="1">
    <source>
        <dbReference type="ARBA" id="ARBA00007435"/>
    </source>
</evidence>
<organism evidence="4 5">
    <name type="scientific">Naasia lichenicola</name>
    <dbReference type="NCBI Taxonomy" id="2565933"/>
    <lineage>
        <taxon>Bacteria</taxon>
        <taxon>Bacillati</taxon>
        <taxon>Actinomycetota</taxon>
        <taxon>Actinomycetes</taxon>
        <taxon>Micrococcales</taxon>
        <taxon>Microbacteriaceae</taxon>
        <taxon>Naasia</taxon>
    </lineage>
</organism>
<dbReference type="Proteomes" id="UP000309133">
    <property type="component" value="Unassembled WGS sequence"/>
</dbReference>
<dbReference type="PANTHER" id="PTHR34477:SF1">
    <property type="entry name" value="UPF0213 PROTEIN YHBQ"/>
    <property type="match status" value="1"/>
</dbReference>
<protein>
    <submittedName>
        <fullName evidence="4">GIY-YIG nuclease family protein</fullName>
    </submittedName>
</protein>
<feature type="compositionally biased region" description="Basic and acidic residues" evidence="2">
    <location>
        <begin position="113"/>
        <end position="124"/>
    </location>
</feature>
<dbReference type="RefSeq" id="WP_136426153.1">
    <property type="nucleotide sequence ID" value="NZ_SSSM01000001.1"/>
</dbReference>
<comment type="similarity">
    <text evidence="1">Belongs to the UPF0213 family.</text>
</comment>
<dbReference type="CDD" id="cd10456">
    <property type="entry name" value="GIY-YIG_UPF0213"/>
    <property type="match status" value="1"/>
</dbReference>
<dbReference type="PANTHER" id="PTHR34477">
    <property type="entry name" value="UPF0213 PROTEIN YHBQ"/>
    <property type="match status" value="1"/>
</dbReference>
<evidence type="ECO:0000313" key="4">
    <source>
        <dbReference type="EMBL" id="THG33371.1"/>
    </source>
</evidence>
<dbReference type="OrthoDB" id="9797095at2"/>
<dbReference type="InterPro" id="IPR035901">
    <property type="entry name" value="GIY-YIG_endonuc_sf"/>
</dbReference>
<keyword evidence="5" id="KW-1185">Reference proteome</keyword>
<dbReference type="Gene3D" id="3.40.1440.10">
    <property type="entry name" value="GIY-YIG endonuclease"/>
    <property type="match status" value="1"/>
</dbReference>
<accession>A0A4S4FST7</accession>
<proteinExistence type="inferred from homology"/>
<name>A0A4S4FST7_9MICO</name>
<sequence>MAWTHILECSDGSYHVGSTRDLDQRLFDHERGLGAAYTKTRPPVTLVASFESDNVEEAYLFEKQVQGWSRAKKKAIIDGRFDGLPAQSRKGYRPSVQDPGSANPNGRGQAPWEMRRGRPHWLED</sequence>